<name>A0A0A9WR86_LYGHE</name>
<feature type="non-terminal residue" evidence="1">
    <location>
        <position position="1"/>
    </location>
</feature>
<organism evidence="1">
    <name type="scientific">Lygus hesperus</name>
    <name type="common">Western plant bug</name>
    <dbReference type="NCBI Taxonomy" id="30085"/>
    <lineage>
        <taxon>Eukaryota</taxon>
        <taxon>Metazoa</taxon>
        <taxon>Ecdysozoa</taxon>
        <taxon>Arthropoda</taxon>
        <taxon>Hexapoda</taxon>
        <taxon>Insecta</taxon>
        <taxon>Pterygota</taxon>
        <taxon>Neoptera</taxon>
        <taxon>Paraneoptera</taxon>
        <taxon>Hemiptera</taxon>
        <taxon>Heteroptera</taxon>
        <taxon>Panheteroptera</taxon>
        <taxon>Cimicomorpha</taxon>
        <taxon>Miridae</taxon>
        <taxon>Mirini</taxon>
        <taxon>Lygus</taxon>
    </lineage>
</organism>
<reference evidence="1" key="2">
    <citation type="submission" date="2014-07" db="EMBL/GenBank/DDBJ databases">
        <authorList>
            <person name="Hull J."/>
        </authorList>
    </citation>
    <scope>NUCLEOTIDE SEQUENCE</scope>
</reference>
<proteinExistence type="predicted"/>
<dbReference type="AlphaFoldDB" id="A0A0A9WR86"/>
<gene>
    <name evidence="1" type="primary">Vcam1_2</name>
    <name evidence="1" type="ORF">CM83_16915</name>
</gene>
<accession>A0A0A9WR86</accession>
<evidence type="ECO:0000313" key="1">
    <source>
        <dbReference type="EMBL" id="JAG07365.1"/>
    </source>
</evidence>
<sequence length="151" mass="16694">QHFCSDVGSPSCRPAEMTAVRTVLEVIWTLFAVSSAFRIPYKEQLPETQTEPELKKSEIGQVNYSLGKKLLDTLKSAVAQVKVDAIVGVLGKITKINIFSQISNSIINVLDARAYGSGLLNLVNWLRVQMADLHKKYMAAGIVTHNYTTEL</sequence>
<protein>
    <submittedName>
        <fullName evidence="1">Vascular cell adhesion protein 1</fullName>
    </submittedName>
</protein>
<dbReference type="EMBL" id="GBHO01036239">
    <property type="protein sequence ID" value="JAG07365.1"/>
    <property type="molecule type" value="Transcribed_RNA"/>
</dbReference>
<reference evidence="1" key="1">
    <citation type="journal article" date="2014" name="PLoS ONE">
        <title>Transcriptome-Based Identification of ABC Transporters in the Western Tarnished Plant Bug Lygus hesperus.</title>
        <authorList>
            <person name="Hull J.J."/>
            <person name="Chaney K."/>
            <person name="Geib S.M."/>
            <person name="Fabrick J.A."/>
            <person name="Brent C.S."/>
            <person name="Walsh D."/>
            <person name="Lavine L.C."/>
        </authorList>
    </citation>
    <scope>NUCLEOTIDE SEQUENCE</scope>
</reference>